<keyword evidence="2" id="KW-1133">Transmembrane helix</keyword>
<feature type="transmembrane region" description="Helical" evidence="2">
    <location>
        <begin position="109"/>
        <end position="131"/>
    </location>
</feature>
<evidence type="ECO:0000256" key="1">
    <source>
        <dbReference type="SAM" id="MobiDB-lite"/>
    </source>
</evidence>
<evidence type="ECO:0000313" key="3">
    <source>
        <dbReference type="EMBL" id="AWI81810.1"/>
    </source>
</evidence>
<accession>A0A2U8H8A3</accession>
<feature type="region of interest" description="Disordered" evidence="1">
    <location>
        <begin position="36"/>
        <end position="57"/>
    </location>
</feature>
<keyword evidence="2" id="KW-0472">Membrane</keyword>
<dbReference type="Proteomes" id="UP000244902">
    <property type="component" value="Chromosome"/>
</dbReference>
<dbReference type="AlphaFoldDB" id="A0A2U8H8A3"/>
<proteinExistence type="predicted"/>
<organism evidence="3 4">
    <name type="scientific">Parazoarcus communis</name>
    <dbReference type="NCBI Taxonomy" id="41977"/>
    <lineage>
        <taxon>Bacteria</taxon>
        <taxon>Pseudomonadati</taxon>
        <taxon>Pseudomonadota</taxon>
        <taxon>Betaproteobacteria</taxon>
        <taxon>Rhodocyclales</taxon>
        <taxon>Zoogloeaceae</taxon>
        <taxon>Parazoarcus</taxon>
    </lineage>
</organism>
<gene>
    <name evidence="3" type="ORF">CEW87_22120</name>
</gene>
<keyword evidence="2" id="KW-0812">Transmembrane</keyword>
<reference evidence="3 4" key="1">
    <citation type="submission" date="2017-06" db="EMBL/GenBank/DDBJ databases">
        <title>Azoarcus sp. TSNA42 complete genome sequence.</title>
        <authorList>
            <person name="Woo J.-H."/>
            <person name="Kim H.-S."/>
        </authorList>
    </citation>
    <scope>NUCLEOTIDE SEQUENCE [LARGE SCALE GENOMIC DNA]</scope>
    <source>
        <strain evidence="3 4">TSNA42</strain>
    </source>
</reference>
<sequence length="133" mass="14212">MAIGWITLLKTVPWADVIATAPVVADGAKKLWKTVGRKTQPDTAATDESAETVPAEAGASTKLQARLLALENTSQDLHAQMLASSELINALAEQNTVLVKRVEANRVRLLWLSVSTLVTTAAVVLCLILLLRA</sequence>
<protein>
    <submittedName>
        <fullName evidence="3">Uncharacterized protein</fullName>
    </submittedName>
</protein>
<name>A0A2U8H8A3_9RHOO</name>
<dbReference type="EMBL" id="CP022188">
    <property type="protein sequence ID" value="AWI81810.1"/>
    <property type="molecule type" value="Genomic_DNA"/>
</dbReference>
<evidence type="ECO:0000313" key="4">
    <source>
        <dbReference type="Proteomes" id="UP000244902"/>
    </source>
</evidence>
<evidence type="ECO:0000256" key="2">
    <source>
        <dbReference type="SAM" id="Phobius"/>
    </source>
</evidence>